<dbReference type="InterPro" id="IPR029063">
    <property type="entry name" value="SAM-dependent_MTases_sf"/>
</dbReference>
<dbReference type="PROSITE" id="PS01231">
    <property type="entry name" value="TRMA_2"/>
    <property type="match status" value="1"/>
</dbReference>
<dbReference type="Proteomes" id="UP001501221">
    <property type="component" value="Unassembled WGS sequence"/>
</dbReference>
<feature type="binding site" evidence="9 10">
    <location>
        <position position="384"/>
    </location>
    <ligand>
        <name>S-adenosyl-L-methionine</name>
        <dbReference type="ChEBI" id="CHEBI:59789"/>
    </ligand>
</feature>
<protein>
    <recommendedName>
        <fullName evidence="9">23S rRNA (uracil(1939)-C(5))-methyltransferase RlmD</fullName>
        <ecNumber evidence="9">2.1.1.190</ecNumber>
    </recommendedName>
    <alternativeName>
        <fullName evidence="9">23S rRNA(m5U1939)-methyltransferase</fullName>
    </alternativeName>
</protein>
<keyword evidence="5 9" id="KW-0949">S-adenosyl-L-methionine</keyword>
<proteinExistence type="inferred from homology"/>
<dbReference type="RefSeq" id="WP_343985404.1">
    <property type="nucleotide sequence ID" value="NZ_BAAAFM010000001.1"/>
</dbReference>
<feature type="binding site" evidence="9">
    <location>
        <position position="363"/>
    </location>
    <ligand>
        <name>S-adenosyl-L-methionine</name>
        <dbReference type="ChEBI" id="CHEBI:59789"/>
    </ligand>
</feature>
<feature type="binding site" evidence="9 10">
    <location>
        <position position="336"/>
    </location>
    <ligand>
        <name>S-adenosyl-L-methionine</name>
        <dbReference type="ChEBI" id="CHEBI:59789"/>
    </ligand>
</feature>
<dbReference type="PANTHER" id="PTHR11061">
    <property type="entry name" value="RNA M5U METHYLTRANSFERASE"/>
    <property type="match status" value="1"/>
</dbReference>
<dbReference type="PANTHER" id="PTHR11061:SF49">
    <property type="entry name" value="23S RRNA (URACIL(1939)-C(5))-METHYLTRANSFERASE RLMD"/>
    <property type="match status" value="1"/>
</dbReference>
<keyword evidence="1 9" id="KW-0004">4Fe-4S</keyword>
<dbReference type="InterPro" id="IPR010280">
    <property type="entry name" value="U5_MeTrfase_fam"/>
</dbReference>
<keyword evidence="3 9" id="KW-0489">Methyltransferase</keyword>
<feature type="binding site" evidence="9">
    <location>
        <position position="320"/>
    </location>
    <ligand>
        <name>S-adenosyl-L-methionine</name>
        <dbReference type="ChEBI" id="CHEBI:59789"/>
    </ligand>
</feature>
<feature type="active site" evidence="11">
    <location>
        <position position="410"/>
    </location>
</feature>
<dbReference type="NCBIfam" id="TIGR00479">
    <property type="entry name" value="rumA"/>
    <property type="match status" value="1"/>
</dbReference>
<evidence type="ECO:0000256" key="10">
    <source>
        <dbReference type="PROSITE-ProRule" id="PRU01024"/>
    </source>
</evidence>
<dbReference type="HAMAP" id="MF_01010">
    <property type="entry name" value="23SrRNA_methyltr_RlmD"/>
    <property type="match status" value="1"/>
</dbReference>
<feature type="binding site" evidence="9 10">
    <location>
        <position position="315"/>
    </location>
    <ligand>
        <name>S-adenosyl-L-methionine</name>
        <dbReference type="ChEBI" id="CHEBI:59789"/>
    </ligand>
</feature>
<dbReference type="NCBIfam" id="NF009639">
    <property type="entry name" value="PRK13168.1"/>
    <property type="match status" value="1"/>
</dbReference>
<comment type="catalytic activity">
    <reaction evidence="9">
        <text>uridine(1939) in 23S rRNA + S-adenosyl-L-methionine = 5-methyluridine(1939) in 23S rRNA + S-adenosyl-L-homocysteine + H(+)</text>
        <dbReference type="Rhea" id="RHEA:42908"/>
        <dbReference type="Rhea" id="RHEA-COMP:10278"/>
        <dbReference type="Rhea" id="RHEA-COMP:10279"/>
        <dbReference type="ChEBI" id="CHEBI:15378"/>
        <dbReference type="ChEBI" id="CHEBI:57856"/>
        <dbReference type="ChEBI" id="CHEBI:59789"/>
        <dbReference type="ChEBI" id="CHEBI:65315"/>
        <dbReference type="ChEBI" id="CHEBI:74447"/>
        <dbReference type="EC" id="2.1.1.190"/>
    </reaction>
</comment>
<organism evidence="12 13">
    <name type="scientific">Kangiella japonica</name>
    <dbReference type="NCBI Taxonomy" id="647384"/>
    <lineage>
        <taxon>Bacteria</taxon>
        <taxon>Pseudomonadati</taxon>
        <taxon>Pseudomonadota</taxon>
        <taxon>Gammaproteobacteria</taxon>
        <taxon>Kangiellales</taxon>
        <taxon>Kangiellaceae</taxon>
        <taxon>Kangiella</taxon>
    </lineage>
</organism>
<dbReference type="PROSITE" id="PS51687">
    <property type="entry name" value="SAM_MT_RNA_M5U"/>
    <property type="match status" value="1"/>
</dbReference>
<dbReference type="EC" id="2.1.1.190" evidence="9"/>
<dbReference type="InterPro" id="IPR001566">
    <property type="entry name" value="23S_rRNA_MeTrfase_RlmD"/>
</dbReference>
<evidence type="ECO:0000256" key="2">
    <source>
        <dbReference type="ARBA" id="ARBA00022552"/>
    </source>
</evidence>
<feature type="binding site" evidence="9 10">
    <location>
        <position position="286"/>
    </location>
    <ligand>
        <name>S-adenosyl-L-methionine</name>
        <dbReference type="ChEBI" id="CHEBI:59789"/>
    </ligand>
</feature>
<feature type="active site" description="Nucleophile" evidence="9 10">
    <location>
        <position position="410"/>
    </location>
</feature>
<gene>
    <name evidence="9 12" type="primary">rlmD</name>
    <name evidence="12" type="ORF">GCM10009123_02380</name>
</gene>
<evidence type="ECO:0000256" key="3">
    <source>
        <dbReference type="ARBA" id="ARBA00022603"/>
    </source>
</evidence>
<dbReference type="Gene3D" id="2.40.50.1070">
    <property type="match status" value="1"/>
</dbReference>
<dbReference type="Gene3D" id="2.40.50.140">
    <property type="entry name" value="Nucleic acid-binding proteins"/>
    <property type="match status" value="1"/>
</dbReference>
<evidence type="ECO:0000256" key="5">
    <source>
        <dbReference type="ARBA" id="ARBA00022691"/>
    </source>
</evidence>
<dbReference type="SUPFAM" id="SSF53335">
    <property type="entry name" value="S-adenosyl-L-methionine-dependent methyltransferases"/>
    <property type="match status" value="1"/>
</dbReference>
<sequence>MARRRRRKALPKDPVRTEVHAFSHEGRGIASVDGKTVFIDNALLGEEVSFIYTEKRGKFDEGVAEEIHVASADRVTPPCIHADICGGCSLQHMSNPAQISHKQSVLVEQLKHFGQYDLANDDYELVEPMQADVLGYRRKARLGVKFVPKKGGALVGFREKRSSFLATIDSCVVLDPRVGQLITPLKEMISELDTNNKTAQLEVAMGDDQVALVVRHLEPLTEKDHNMWVEFGKEHGLYIYLQPKGPKTVHKIYGPEDSSKENPDWLSYKLDHYGVELLFHPMDFTQVNASINEQMVKRAIDWLEPSKDDRILDLFCGLGNFTIPLATQVQNVVGVEGSEEMVERGGMNAKHNNLDNVKFYAADLQTDFTQEEWAQEGFNKVLIDPPRSGALDVVQNIARFNPERIVYVSCNPATLARDSGELKERGYKLVKAGVMDMFPHTAHTESIALFERA</sequence>
<keyword evidence="2 9" id="KW-0698">rRNA processing</keyword>
<evidence type="ECO:0000256" key="7">
    <source>
        <dbReference type="ARBA" id="ARBA00023004"/>
    </source>
</evidence>
<dbReference type="InterPro" id="IPR030390">
    <property type="entry name" value="MeTrfase_TrmA_AS"/>
</dbReference>
<dbReference type="InterPro" id="IPR030391">
    <property type="entry name" value="MeTrfase_TrmA_CS"/>
</dbReference>
<keyword evidence="7 9" id="KW-0408">Iron</keyword>
<dbReference type="PROSITE" id="PS01230">
    <property type="entry name" value="TRMA_1"/>
    <property type="match status" value="1"/>
</dbReference>
<keyword evidence="6 9" id="KW-0479">Metal-binding</keyword>
<evidence type="ECO:0000256" key="9">
    <source>
        <dbReference type="HAMAP-Rule" id="MF_01010"/>
    </source>
</evidence>
<evidence type="ECO:0000256" key="6">
    <source>
        <dbReference type="ARBA" id="ARBA00022723"/>
    </source>
</evidence>
<evidence type="ECO:0000256" key="11">
    <source>
        <dbReference type="PROSITE-ProRule" id="PRU10015"/>
    </source>
</evidence>
<comment type="similarity">
    <text evidence="9">Belongs to the class I-like SAM-binding methyltransferase superfamily. RNA M5U methyltransferase family. RlmD subfamily.</text>
</comment>
<feature type="binding site" evidence="9">
    <location>
        <position position="85"/>
    </location>
    <ligand>
        <name>[4Fe-4S] cluster</name>
        <dbReference type="ChEBI" id="CHEBI:49883"/>
    </ligand>
</feature>
<dbReference type="InterPro" id="IPR012340">
    <property type="entry name" value="NA-bd_OB-fold"/>
</dbReference>
<keyword evidence="8 9" id="KW-0411">Iron-sulfur</keyword>
<comment type="function">
    <text evidence="9">Catalyzes the formation of 5-methyl-uridine at position 1939 (m5U1939) in 23S rRNA.</text>
</comment>
<evidence type="ECO:0000313" key="13">
    <source>
        <dbReference type="Proteomes" id="UP001501221"/>
    </source>
</evidence>
<dbReference type="Pfam" id="PF05958">
    <property type="entry name" value="tRNA_U5-meth_tr"/>
    <property type="match status" value="1"/>
</dbReference>
<evidence type="ECO:0000256" key="1">
    <source>
        <dbReference type="ARBA" id="ARBA00022485"/>
    </source>
</evidence>
<dbReference type="CDD" id="cd02440">
    <property type="entry name" value="AdoMet_MTases"/>
    <property type="match status" value="1"/>
</dbReference>
<evidence type="ECO:0000256" key="4">
    <source>
        <dbReference type="ARBA" id="ARBA00022679"/>
    </source>
</evidence>
<dbReference type="Gene3D" id="3.40.50.150">
    <property type="entry name" value="Vaccinia Virus protein VP39"/>
    <property type="match status" value="1"/>
</dbReference>
<keyword evidence="4 9" id="KW-0808">Transferase</keyword>
<evidence type="ECO:0000256" key="8">
    <source>
        <dbReference type="ARBA" id="ARBA00023014"/>
    </source>
</evidence>
<comment type="caution">
    <text evidence="12">The sequence shown here is derived from an EMBL/GenBank/DDBJ whole genome shotgun (WGS) entry which is preliminary data.</text>
</comment>
<dbReference type="SUPFAM" id="SSF50249">
    <property type="entry name" value="Nucleic acid-binding proteins"/>
    <property type="match status" value="1"/>
</dbReference>
<keyword evidence="13" id="KW-1185">Reference proteome</keyword>
<name>A0ABP3CD57_9GAMM</name>
<reference evidence="13" key="1">
    <citation type="journal article" date="2019" name="Int. J. Syst. Evol. Microbiol.">
        <title>The Global Catalogue of Microorganisms (GCM) 10K type strain sequencing project: providing services to taxonomists for standard genome sequencing and annotation.</title>
        <authorList>
            <consortium name="The Broad Institute Genomics Platform"/>
            <consortium name="The Broad Institute Genome Sequencing Center for Infectious Disease"/>
            <person name="Wu L."/>
            <person name="Ma J."/>
        </authorList>
    </citation>
    <scope>NUCLEOTIDE SEQUENCE [LARGE SCALE GENOMIC DNA]</scope>
    <source>
        <strain evidence="13">JCM 16211</strain>
    </source>
</reference>
<feature type="binding site" evidence="9">
    <location>
        <position position="88"/>
    </location>
    <ligand>
        <name>[4Fe-4S] cluster</name>
        <dbReference type="ChEBI" id="CHEBI:49883"/>
    </ligand>
</feature>
<feature type="binding site" evidence="9">
    <location>
        <position position="171"/>
    </location>
    <ligand>
        <name>[4Fe-4S] cluster</name>
        <dbReference type="ChEBI" id="CHEBI:49883"/>
    </ligand>
</feature>
<accession>A0ABP3CD57</accession>
<feature type="binding site" evidence="9">
    <location>
        <position position="79"/>
    </location>
    <ligand>
        <name>[4Fe-4S] cluster</name>
        <dbReference type="ChEBI" id="CHEBI:49883"/>
    </ligand>
</feature>
<dbReference type="EMBL" id="BAAAFM010000001">
    <property type="protein sequence ID" value="GAA0198611.1"/>
    <property type="molecule type" value="Genomic_DNA"/>
</dbReference>
<evidence type="ECO:0000313" key="12">
    <source>
        <dbReference type="EMBL" id="GAA0198611.1"/>
    </source>
</evidence>